<feature type="compositionally biased region" description="Basic and acidic residues" evidence="1">
    <location>
        <begin position="22"/>
        <end position="36"/>
    </location>
</feature>
<feature type="region of interest" description="Disordered" evidence="1">
    <location>
        <begin position="122"/>
        <end position="145"/>
    </location>
</feature>
<organism evidence="2 3">
    <name type="scientific">Ignelater luminosus</name>
    <name type="common">Cucubano</name>
    <name type="synonym">Pyrophorus luminosus</name>
    <dbReference type="NCBI Taxonomy" id="2038154"/>
    <lineage>
        <taxon>Eukaryota</taxon>
        <taxon>Metazoa</taxon>
        <taxon>Ecdysozoa</taxon>
        <taxon>Arthropoda</taxon>
        <taxon>Hexapoda</taxon>
        <taxon>Insecta</taxon>
        <taxon>Pterygota</taxon>
        <taxon>Neoptera</taxon>
        <taxon>Endopterygota</taxon>
        <taxon>Coleoptera</taxon>
        <taxon>Polyphaga</taxon>
        <taxon>Elateriformia</taxon>
        <taxon>Elateroidea</taxon>
        <taxon>Elateridae</taxon>
        <taxon>Agrypninae</taxon>
        <taxon>Pyrophorini</taxon>
        <taxon>Ignelater</taxon>
    </lineage>
</organism>
<proteinExistence type="predicted"/>
<reference evidence="2" key="1">
    <citation type="submission" date="2019-08" db="EMBL/GenBank/DDBJ databases">
        <title>The genome of the North American firefly Photinus pyralis.</title>
        <authorList>
            <consortium name="Photinus pyralis genome working group"/>
            <person name="Fallon T.R."/>
            <person name="Sander Lower S.E."/>
            <person name="Weng J.-K."/>
        </authorList>
    </citation>
    <scope>NUCLEOTIDE SEQUENCE</scope>
    <source>
        <strain evidence="2">TRF0915ILg1</strain>
        <tissue evidence="2">Whole body</tissue>
    </source>
</reference>
<evidence type="ECO:0000256" key="1">
    <source>
        <dbReference type="SAM" id="MobiDB-lite"/>
    </source>
</evidence>
<keyword evidence="3" id="KW-1185">Reference proteome</keyword>
<comment type="caution">
    <text evidence="2">The sequence shown here is derived from an EMBL/GenBank/DDBJ whole genome shotgun (WGS) entry which is preliminary data.</text>
</comment>
<protein>
    <submittedName>
        <fullName evidence="2">Uncharacterized protein</fullName>
    </submittedName>
</protein>
<evidence type="ECO:0000313" key="2">
    <source>
        <dbReference type="EMBL" id="KAF2900863.1"/>
    </source>
</evidence>
<dbReference type="AlphaFoldDB" id="A0A8K0D7H9"/>
<evidence type="ECO:0000313" key="3">
    <source>
        <dbReference type="Proteomes" id="UP000801492"/>
    </source>
</evidence>
<dbReference type="Proteomes" id="UP000801492">
    <property type="component" value="Unassembled WGS sequence"/>
</dbReference>
<accession>A0A8K0D7H9</accession>
<feature type="region of interest" description="Disordered" evidence="1">
    <location>
        <begin position="22"/>
        <end position="49"/>
    </location>
</feature>
<sequence>MTKNQFQEMELEESWEEIKRVTSKTKEQHLRTEGKRQAKKRKNIREAKEQYMTKKCKKTEDLNSRHDTFNVHKKIKKATGRYKKQVLDTIKTNDGELVIKIERKFKVWQKYIEKLFEDTERPQREYFPETEGSEITESEGCQQNN</sequence>
<name>A0A8K0D7H9_IGNLU</name>
<gene>
    <name evidence="2" type="ORF">ILUMI_05322</name>
</gene>
<dbReference type="EMBL" id="VTPC01001964">
    <property type="protein sequence ID" value="KAF2900863.1"/>
    <property type="molecule type" value="Genomic_DNA"/>
</dbReference>